<dbReference type="InterPro" id="IPR045823">
    <property type="entry name" value="TetR_C_32"/>
</dbReference>
<dbReference type="OrthoDB" id="70491at2"/>
<dbReference type="Pfam" id="PF19344">
    <property type="entry name" value="TetR_C_32"/>
    <property type="match status" value="1"/>
</dbReference>
<evidence type="ECO:0000256" key="2">
    <source>
        <dbReference type="ARBA" id="ARBA00023125"/>
    </source>
</evidence>
<dbReference type="Pfam" id="PF00440">
    <property type="entry name" value="TetR_N"/>
    <property type="match status" value="1"/>
</dbReference>
<keyword evidence="8" id="KW-1185">Reference proteome</keyword>
<evidence type="ECO:0000313" key="7">
    <source>
        <dbReference type="EMBL" id="QBI18926.1"/>
    </source>
</evidence>
<dbReference type="PRINTS" id="PR00455">
    <property type="entry name" value="HTHTETR"/>
</dbReference>
<evidence type="ECO:0000313" key="8">
    <source>
        <dbReference type="Proteomes" id="UP000291469"/>
    </source>
</evidence>
<keyword evidence="3" id="KW-0804">Transcription</keyword>
<dbReference type="GO" id="GO:0003700">
    <property type="term" value="F:DNA-binding transcription factor activity"/>
    <property type="evidence" value="ECO:0007669"/>
    <property type="project" value="TreeGrafter"/>
</dbReference>
<keyword evidence="2 4" id="KW-0238">DNA-binding</keyword>
<proteinExistence type="predicted"/>
<dbReference type="InterPro" id="IPR009057">
    <property type="entry name" value="Homeodomain-like_sf"/>
</dbReference>
<gene>
    <name evidence="7" type="ORF">ER308_04785</name>
</gene>
<accession>A0A411YCK8</accession>
<organism evidence="7 8">
    <name type="scientific">Egibacter rhizosphaerae</name>
    <dbReference type="NCBI Taxonomy" id="1670831"/>
    <lineage>
        <taxon>Bacteria</taxon>
        <taxon>Bacillati</taxon>
        <taxon>Actinomycetota</taxon>
        <taxon>Nitriliruptoria</taxon>
        <taxon>Egibacterales</taxon>
        <taxon>Egibacteraceae</taxon>
        <taxon>Egibacter</taxon>
    </lineage>
</organism>
<dbReference type="PROSITE" id="PS50977">
    <property type="entry name" value="HTH_TETR_2"/>
    <property type="match status" value="1"/>
</dbReference>
<protein>
    <submittedName>
        <fullName evidence="7">TetR/AcrR family transcriptional regulator</fullName>
    </submittedName>
</protein>
<dbReference type="FunFam" id="1.10.10.60:FF:000141">
    <property type="entry name" value="TetR family transcriptional regulator"/>
    <property type="match status" value="1"/>
</dbReference>
<dbReference type="InterPro" id="IPR036271">
    <property type="entry name" value="Tet_transcr_reg_TetR-rel_C_sf"/>
</dbReference>
<dbReference type="EMBL" id="CP036402">
    <property type="protein sequence ID" value="QBI18926.1"/>
    <property type="molecule type" value="Genomic_DNA"/>
</dbReference>
<dbReference type="InterPro" id="IPR001647">
    <property type="entry name" value="HTH_TetR"/>
</dbReference>
<feature type="DNA-binding region" description="H-T-H motif" evidence="4">
    <location>
        <begin position="31"/>
        <end position="50"/>
    </location>
</feature>
<dbReference type="AlphaFoldDB" id="A0A411YCK8"/>
<dbReference type="SUPFAM" id="SSF48498">
    <property type="entry name" value="Tetracyclin repressor-like, C-terminal domain"/>
    <property type="match status" value="1"/>
</dbReference>
<feature type="region of interest" description="Disordered" evidence="5">
    <location>
        <begin position="189"/>
        <end position="211"/>
    </location>
</feature>
<feature type="domain" description="HTH tetR-type" evidence="6">
    <location>
        <begin position="8"/>
        <end position="68"/>
    </location>
</feature>
<keyword evidence="1" id="KW-0805">Transcription regulation</keyword>
<dbReference type="Gene3D" id="1.10.357.10">
    <property type="entry name" value="Tetracycline Repressor, domain 2"/>
    <property type="match status" value="1"/>
</dbReference>
<dbReference type="PANTHER" id="PTHR30055">
    <property type="entry name" value="HTH-TYPE TRANSCRIPTIONAL REGULATOR RUTR"/>
    <property type="match status" value="1"/>
</dbReference>
<dbReference type="PANTHER" id="PTHR30055:SF160">
    <property type="entry name" value="TRANSCRIPTIONAL REGULATORY PROTEIN (PROBABLY ASNC-FAMILY)-RELATED"/>
    <property type="match status" value="1"/>
</dbReference>
<dbReference type="InterPro" id="IPR023772">
    <property type="entry name" value="DNA-bd_HTH_TetR-type_CS"/>
</dbReference>
<dbReference type="KEGG" id="erz:ER308_04785"/>
<reference evidence="7 8" key="1">
    <citation type="submission" date="2019-01" db="EMBL/GenBank/DDBJ databases">
        <title>Egibacter rhizosphaerae EGI 80759T.</title>
        <authorList>
            <person name="Chen D.-D."/>
            <person name="Tian Y."/>
            <person name="Jiao J.-Y."/>
            <person name="Zhang X.-T."/>
            <person name="Zhang Y.-G."/>
            <person name="Zhang Y."/>
            <person name="Xiao M."/>
            <person name="Shu W.-S."/>
            <person name="Li W.-J."/>
        </authorList>
    </citation>
    <scope>NUCLEOTIDE SEQUENCE [LARGE SCALE GENOMIC DNA]</scope>
    <source>
        <strain evidence="7 8">EGI 80759</strain>
    </source>
</reference>
<evidence type="ECO:0000256" key="4">
    <source>
        <dbReference type="PROSITE-ProRule" id="PRU00335"/>
    </source>
</evidence>
<dbReference type="InterPro" id="IPR050109">
    <property type="entry name" value="HTH-type_TetR-like_transc_reg"/>
</dbReference>
<dbReference type="GO" id="GO:0045892">
    <property type="term" value="P:negative regulation of DNA-templated transcription"/>
    <property type="evidence" value="ECO:0007669"/>
    <property type="project" value="UniProtKB-ARBA"/>
</dbReference>
<dbReference type="RefSeq" id="WP_131153923.1">
    <property type="nucleotide sequence ID" value="NZ_CP036402.1"/>
</dbReference>
<sequence>MRTRLRAAERRRQLITIASRLFSEHGYHGLSMEQLAEAAGVSKPVLYQHFPSKRELYLALVGEAVQEMEKQVRSALEGTTDNRARVEGAIAAYFDFVEDPRFRLVFATAELGDDAVRREVDGAIHRVADQIAALIAEDAELHEDAARFLANAVRGLAAEGARWWIEQSSITKEEAVRILARLAWRGLGSFGTPPPGSGTEDAPGEQPPSRS</sequence>
<dbReference type="Proteomes" id="UP000291469">
    <property type="component" value="Chromosome"/>
</dbReference>
<evidence type="ECO:0000256" key="3">
    <source>
        <dbReference type="ARBA" id="ARBA00023163"/>
    </source>
</evidence>
<dbReference type="GO" id="GO:0000976">
    <property type="term" value="F:transcription cis-regulatory region binding"/>
    <property type="evidence" value="ECO:0007669"/>
    <property type="project" value="TreeGrafter"/>
</dbReference>
<dbReference type="SUPFAM" id="SSF46689">
    <property type="entry name" value="Homeodomain-like"/>
    <property type="match status" value="1"/>
</dbReference>
<evidence type="ECO:0000256" key="5">
    <source>
        <dbReference type="SAM" id="MobiDB-lite"/>
    </source>
</evidence>
<evidence type="ECO:0000256" key="1">
    <source>
        <dbReference type="ARBA" id="ARBA00023015"/>
    </source>
</evidence>
<name>A0A411YCK8_9ACTN</name>
<evidence type="ECO:0000259" key="6">
    <source>
        <dbReference type="PROSITE" id="PS50977"/>
    </source>
</evidence>
<dbReference type="PROSITE" id="PS01081">
    <property type="entry name" value="HTH_TETR_1"/>
    <property type="match status" value="1"/>
</dbReference>